<proteinExistence type="predicted"/>
<feature type="non-terminal residue" evidence="1">
    <location>
        <position position="1"/>
    </location>
</feature>
<evidence type="ECO:0000313" key="1">
    <source>
        <dbReference type="EMBL" id="CAG14878.1"/>
    </source>
</evidence>
<dbReference type="AlphaFoldDB" id="Q4R9Q5"/>
<accession>Q4R9Q5</accession>
<protein>
    <submittedName>
        <fullName evidence="1">Chromosome 13 SCAF25568, whole genome shotgun sequence</fullName>
    </submittedName>
</protein>
<organism evidence="1">
    <name type="scientific">Tetraodon nigroviridis</name>
    <name type="common">Spotted green pufferfish</name>
    <name type="synonym">Chelonodon nigroviridis</name>
    <dbReference type="NCBI Taxonomy" id="99883"/>
    <lineage>
        <taxon>Eukaryota</taxon>
        <taxon>Metazoa</taxon>
        <taxon>Chordata</taxon>
        <taxon>Craniata</taxon>
        <taxon>Vertebrata</taxon>
        <taxon>Euteleostomi</taxon>
        <taxon>Actinopterygii</taxon>
        <taxon>Neopterygii</taxon>
        <taxon>Teleostei</taxon>
        <taxon>Neoteleostei</taxon>
        <taxon>Acanthomorphata</taxon>
        <taxon>Eupercaria</taxon>
        <taxon>Tetraodontiformes</taxon>
        <taxon>Tetradontoidea</taxon>
        <taxon>Tetraodontidae</taxon>
        <taxon>Tetraodon</taxon>
    </lineage>
</organism>
<dbReference type="OrthoDB" id="6516566at2759"/>
<dbReference type="KEGG" id="tng:GSTEN00038517G001"/>
<reference evidence="1" key="2">
    <citation type="submission" date="2004-02" db="EMBL/GenBank/DDBJ databases">
        <authorList>
            <consortium name="Genoscope"/>
            <consortium name="Whitehead Institute Centre for Genome Research"/>
        </authorList>
    </citation>
    <scope>NUCLEOTIDE SEQUENCE</scope>
</reference>
<dbReference type="EMBL" id="CAAE01025568">
    <property type="protein sequence ID" value="CAG14878.1"/>
    <property type="molecule type" value="Genomic_DNA"/>
</dbReference>
<name>Q4R9Q5_TETNG</name>
<reference evidence="1" key="1">
    <citation type="journal article" date="2004" name="Nature">
        <title>Genome duplication in the teleost fish Tetraodon nigroviridis reveals the early vertebrate proto-karyotype.</title>
        <authorList>
            <person name="Jaillon O."/>
            <person name="Aury J.-M."/>
            <person name="Brunet F."/>
            <person name="Petit J.-L."/>
            <person name="Stange-Thomann N."/>
            <person name="Mauceli E."/>
            <person name="Bouneau L."/>
            <person name="Fischer C."/>
            <person name="Ozouf-Costaz C."/>
            <person name="Bernot A."/>
            <person name="Nicaud S."/>
            <person name="Jaffe D."/>
            <person name="Fisher S."/>
            <person name="Lutfalla G."/>
            <person name="Dossat C."/>
            <person name="Segurens B."/>
            <person name="Dasilva C."/>
            <person name="Salanoubat M."/>
            <person name="Levy M."/>
            <person name="Boudet N."/>
            <person name="Castellano S."/>
            <person name="Anthouard V."/>
            <person name="Jubin C."/>
            <person name="Castelli V."/>
            <person name="Katinka M."/>
            <person name="Vacherie B."/>
            <person name="Biemont C."/>
            <person name="Skalli Z."/>
            <person name="Cattolico L."/>
            <person name="Poulain J."/>
            <person name="De Berardinis V."/>
            <person name="Cruaud C."/>
            <person name="Duprat S."/>
            <person name="Brottier P."/>
            <person name="Coutanceau J.-P."/>
            <person name="Gouzy J."/>
            <person name="Parra G."/>
            <person name="Lardier G."/>
            <person name="Chapple C."/>
            <person name="McKernan K.J."/>
            <person name="McEwan P."/>
            <person name="Bosak S."/>
            <person name="Kellis M."/>
            <person name="Volff J.-N."/>
            <person name="Guigo R."/>
            <person name="Zody M.C."/>
            <person name="Mesirov J."/>
            <person name="Lindblad-Toh K."/>
            <person name="Birren B."/>
            <person name="Nusbaum C."/>
            <person name="Kahn D."/>
            <person name="Robinson-Rechavi M."/>
            <person name="Laudet V."/>
            <person name="Schachter V."/>
            <person name="Quetier F."/>
            <person name="Saurin W."/>
            <person name="Scarpelli C."/>
            <person name="Wincker P."/>
            <person name="Lander E.S."/>
            <person name="Weissenbach J."/>
            <person name="Roest Crollius H."/>
        </authorList>
    </citation>
    <scope>NUCLEOTIDE SEQUENCE [LARGE SCALE GENOMIC DNA]</scope>
</reference>
<gene>
    <name evidence="1" type="ORF">GSTENG00038517001</name>
</gene>
<sequence length="46" mass="5203">VVQLAEDLKLALELQPNQEERESLRAQLPSETTQALINWLQNGEVS</sequence>